<name>A0A4R7V301_9PSEU</name>
<evidence type="ECO:0000259" key="4">
    <source>
        <dbReference type="PROSITE" id="PS51118"/>
    </source>
</evidence>
<dbReference type="EMBL" id="SOCP01000016">
    <property type="protein sequence ID" value="TDV43230.1"/>
    <property type="molecule type" value="Genomic_DNA"/>
</dbReference>
<comment type="caution">
    <text evidence="5">The sequence shown here is derived from an EMBL/GenBank/DDBJ whole genome shotgun (WGS) entry which is preliminary data.</text>
</comment>
<dbReference type="InterPro" id="IPR036390">
    <property type="entry name" value="WH_DNA-bd_sf"/>
</dbReference>
<dbReference type="PROSITE" id="PS51118">
    <property type="entry name" value="HTH_HXLR"/>
    <property type="match status" value="1"/>
</dbReference>
<gene>
    <name evidence="5" type="ORF">CLV71_116164</name>
</gene>
<dbReference type="PANTHER" id="PTHR33204:SF18">
    <property type="entry name" value="TRANSCRIPTIONAL REGULATORY PROTEIN"/>
    <property type="match status" value="1"/>
</dbReference>
<dbReference type="SUPFAM" id="SSF46785">
    <property type="entry name" value="Winged helix' DNA-binding domain"/>
    <property type="match status" value="1"/>
</dbReference>
<sequence length="159" mass="17381">MARTLEVVGERWTLLIVRDAVFGVRRFSDFLEHLGIPRAVLTERLEFLVGEAVLTRVPGPGRRSEYELTAKGLALWPVIRDLSAWGDEYYAPAGPRRVYVHDACGGEVCPAGTCVRCGDDVPVAETVMTPGPGLPPPSPEDSQVTALLARPRRLLAPLH</sequence>
<evidence type="ECO:0000256" key="1">
    <source>
        <dbReference type="ARBA" id="ARBA00023015"/>
    </source>
</evidence>
<dbReference type="AlphaFoldDB" id="A0A4R7V301"/>
<keyword evidence="2" id="KW-0238">DNA-binding</keyword>
<protein>
    <submittedName>
        <fullName evidence="5">HxlR family transcriptional regulator</fullName>
    </submittedName>
</protein>
<dbReference type="Pfam" id="PF01638">
    <property type="entry name" value="HxlR"/>
    <property type="match status" value="1"/>
</dbReference>
<keyword evidence="1" id="KW-0805">Transcription regulation</keyword>
<dbReference type="InterPro" id="IPR036388">
    <property type="entry name" value="WH-like_DNA-bd_sf"/>
</dbReference>
<proteinExistence type="predicted"/>
<feature type="domain" description="HTH hxlR-type" evidence="4">
    <location>
        <begin position="1"/>
        <end position="94"/>
    </location>
</feature>
<keyword evidence="3" id="KW-0804">Transcription</keyword>
<evidence type="ECO:0000256" key="3">
    <source>
        <dbReference type="ARBA" id="ARBA00023163"/>
    </source>
</evidence>
<dbReference type="InterPro" id="IPR002577">
    <property type="entry name" value="HTH_HxlR"/>
</dbReference>
<keyword evidence="6" id="KW-1185">Reference proteome</keyword>
<accession>A0A4R7V301</accession>
<evidence type="ECO:0000256" key="2">
    <source>
        <dbReference type="ARBA" id="ARBA00023125"/>
    </source>
</evidence>
<dbReference type="PANTHER" id="PTHR33204">
    <property type="entry name" value="TRANSCRIPTIONAL REGULATOR, MARR FAMILY"/>
    <property type="match status" value="1"/>
</dbReference>
<dbReference type="Gene3D" id="1.10.10.10">
    <property type="entry name" value="Winged helix-like DNA-binding domain superfamily/Winged helix DNA-binding domain"/>
    <property type="match status" value="1"/>
</dbReference>
<dbReference type="Proteomes" id="UP000294927">
    <property type="component" value="Unassembled WGS sequence"/>
</dbReference>
<dbReference type="GO" id="GO:0003677">
    <property type="term" value="F:DNA binding"/>
    <property type="evidence" value="ECO:0007669"/>
    <property type="project" value="UniProtKB-KW"/>
</dbReference>
<organism evidence="5 6">
    <name type="scientific">Actinophytocola oryzae</name>
    <dbReference type="NCBI Taxonomy" id="502181"/>
    <lineage>
        <taxon>Bacteria</taxon>
        <taxon>Bacillati</taxon>
        <taxon>Actinomycetota</taxon>
        <taxon>Actinomycetes</taxon>
        <taxon>Pseudonocardiales</taxon>
        <taxon>Pseudonocardiaceae</taxon>
    </lineage>
</organism>
<evidence type="ECO:0000313" key="6">
    <source>
        <dbReference type="Proteomes" id="UP000294927"/>
    </source>
</evidence>
<evidence type="ECO:0000313" key="5">
    <source>
        <dbReference type="EMBL" id="TDV43230.1"/>
    </source>
</evidence>
<reference evidence="5 6" key="1">
    <citation type="submission" date="2019-03" db="EMBL/GenBank/DDBJ databases">
        <title>Genomic Encyclopedia of Archaeal and Bacterial Type Strains, Phase II (KMG-II): from individual species to whole genera.</title>
        <authorList>
            <person name="Goeker M."/>
        </authorList>
    </citation>
    <scope>NUCLEOTIDE SEQUENCE [LARGE SCALE GENOMIC DNA]</scope>
    <source>
        <strain evidence="5 6">DSM 45499</strain>
    </source>
</reference>